<gene>
    <name evidence="2" type="ORF">ECRASSUSDP1_LOCUS2355</name>
</gene>
<accession>A0AAD1U6L3</accession>
<sequence length="632" mass="73261">MKFPQCQHAKCTEASLYYVHDVGLYVCAQHKEIQYSKDDATLLIDPSIVKTKIRVVDVCRKDFLAFAEAHERGGISAQHDDLSRLVKDELDSIFGRLETAKETKKYYMFKPLLKQVEQICDAFIEEPLYVKFAVTKAFNQSFAGAHFEDQKSAELVRIELREKYGATFERLFEKLRDQRHAVERRYEQEILDRDAKLADEETKCRTLKDTLEELKDEHKEALEELKETSENRETELNDITNELRARVQDLERTISELQQRMAAQEEEAKQKDARIHNLCGENKRQKEDLQKLGKEYEDLAEKLNEEITHSKDQQALLEKQKDSHAQSMVALKKDKDTELQALQDTLSVKDEELEKILQNHKEEVSRIIADKEKQLKKSELKKKNLQKDKDNMKKELISKLNLSKCSDLSRLYKITTGEDKQFGPETKLTLKLDNPKHMEFLTSLNKRMPDIDRLNLGNIPLNCQEVNTFLATHFPDKVRDLHFHFGSPLSSCVPFYLEELVEVSKRVTEVLYIYEFEVSQDQLVALFSANRHTKWFGFNYCKLSLSSVPDFGGTLAGSTIKCLSLYSCGDSSYGDWGNNESHFENLIAGLSKEEDFRKNLKKIRMGSCGMEKNVVDKILADYGFGHAEIIWY</sequence>
<feature type="coiled-coil region" evidence="1">
    <location>
        <begin position="197"/>
        <end position="402"/>
    </location>
</feature>
<keyword evidence="3" id="KW-1185">Reference proteome</keyword>
<evidence type="ECO:0000256" key="1">
    <source>
        <dbReference type="SAM" id="Coils"/>
    </source>
</evidence>
<evidence type="ECO:0000313" key="2">
    <source>
        <dbReference type="EMBL" id="CAI2361046.1"/>
    </source>
</evidence>
<protein>
    <submittedName>
        <fullName evidence="2">Uncharacterized protein</fullName>
    </submittedName>
</protein>
<dbReference type="AlphaFoldDB" id="A0AAD1U6L3"/>
<name>A0AAD1U6L3_EUPCR</name>
<organism evidence="2 3">
    <name type="scientific">Euplotes crassus</name>
    <dbReference type="NCBI Taxonomy" id="5936"/>
    <lineage>
        <taxon>Eukaryota</taxon>
        <taxon>Sar</taxon>
        <taxon>Alveolata</taxon>
        <taxon>Ciliophora</taxon>
        <taxon>Intramacronucleata</taxon>
        <taxon>Spirotrichea</taxon>
        <taxon>Hypotrichia</taxon>
        <taxon>Euplotida</taxon>
        <taxon>Euplotidae</taxon>
        <taxon>Moneuplotes</taxon>
    </lineage>
</organism>
<proteinExistence type="predicted"/>
<dbReference type="Proteomes" id="UP001295684">
    <property type="component" value="Unassembled WGS sequence"/>
</dbReference>
<dbReference type="EMBL" id="CAMPGE010002245">
    <property type="protein sequence ID" value="CAI2361046.1"/>
    <property type="molecule type" value="Genomic_DNA"/>
</dbReference>
<keyword evidence="1" id="KW-0175">Coiled coil</keyword>
<comment type="caution">
    <text evidence="2">The sequence shown here is derived from an EMBL/GenBank/DDBJ whole genome shotgun (WGS) entry which is preliminary data.</text>
</comment>
<reference evidence="2" key="1">
    <citation type="submission" date="2023-07" db="EMBL/GenBank/DDBJ databases">
        <authorList>
            <consortium name="AG Swart"/>
            <person name="Singh M."/>
            <person name="Singh A."/>
            <person name="Seah K."/>
            <person name="Emmerich C."/>
        </authorList>
    </citation>
    <scope>NUCLEOTIDE SEQUENCE</scope>
    <source>
        <strain evidence="2">DP1</strain>
    </source>
</reference>
<evidence type="ECO:0000313" key="3">
    <source>
        <dbReference type="Proteomes" id="UP001295684"/>
    </source>
</evidence>